<dbReference type="Pfam" id="PF00015">
    <property type="entry name" value="MCPsignal"/>
    <property type="match status" value="1"/>
</dbReference>
<feature type="coiled-coil region" evidence="4">
    <location>
        <begin position="255"/>
        <end position="282"/>
    </location>
</feature>
<feature type="domain" description="Methyl-accepting transducer" evidence="7">
    <location>
        <begin position="333"/>
        <end position="578"/>
    </location>
</feature>
<proteinExistence type="inferred from homology"/>
<dbReference type="Gene3D" id="1.10.287.950">
    <property type="entry name" value="Methyl-accepting chemotaxis protein"/>
    <property type="match status" value="1"/>
</dbReference>
<dbReference type="STRING" id="329726.AM1_1104"/>
<keyword evidence="6" id="KW-0472">Membrane</keyword>
<dbReference type="InterPro" id="IPR003660">
    <property type="entry name" value="HAMP_dom"/>
</dbReference>
<dbReference type="SMART" id="SM00283">
    <property type="entry name" value="MA"/>
    <property type="match status" value="1"/>
</dbReference>
<dbReference type="PROSITE" id="PS50111">
    <property type="entry name" value="CHEMOTAXIS_TRANSDUC_2"/>
    <property type="match status" value="1"/>
</dbReference>
<sequence>MNSDQLQSGTLDQVLPIDSSPSLIHHVQQFVRKNLVATLSATIATSLIVTAGCGVSIWNSSRNLEQIVERELKLQKNTGEIALYDEVLTMSARMAASTGDLKWLQRYERYVPLLDKAIAQTLGNVPEEIRIEASKTDKANKRLIELEEQAFGLVKANKAEEAQTILEGDEYGLLKAQYSEGNRQVTQLIEYFIDEQLEAYQSQLQASIGFAGLVALPILLASWILVLTAVRDYVRDRQEFQDKVNQSQLEQLVLNSQLQEEIESRKQQEEEARQDNDQLQGDILELLDVVANIEEGDFTTQATVNDRATGLIADTLNRLIEELGNILKQVSATSRQVSASSTRQKDITEVVARNTDQQSQEVMQVLGLINNVRSFATNAAQQLATTNQSLVTLNTAVAQGQVEIGSLREEIEVLQQGSDRIVQQMKTLGEFVGLTDQFVQDQGDIAEQTQMLALNAALVAARASEQSDPKKFAQVAQEFESIANQVSQLAQQTNDGLGSLEQRSAQIHRVVTDVDADVQRLGGVVDDFTQGVRHTQSVFQKVQDVTGQAVASGETVAKTSEDIVQTSEQTAMTMEAIAQLSAQIAGQSDDAQQLADTMNQLSDDLLGKVKVFTLPEEDFTLLQTAPSEQLEKLNADSQSEGSLSAEPSDELIPAEESEELTPAAESEESTLAKHSEDSASAEESEESASSESALAV</sequence>
<keyword evidence="1 3" id="KW-0807">Transducer</keyword>
<dbReference type="PANTHER" id="PTHR32089">
    <property type="entry name" value="METHYL-ACCEPTING CHEMOTAXIS PROTEIN MCPB"/>
    <property type="match status" value="1"/>
</dbReference>
<dbReference type="RefSeq" id="WP_012161697.1">
    <property type="nucleotide sequence ID" value="NC_009925.1"/>
</dbReference>
<dbReference type="eggNOG" id="COG0840">
    <property type="taxonomic scope" value="Bacteria"/>
</dbReference>
<dbReference type="InterPro" id="IPR004089">
    <property type="entry name" value="MCPsignal_dom"/>
</dbReference>
<keyword evidence="10" id="KW-1185">Reference proteome</keyword>
<feature type="transmembrane region" description="Helical" evidence="6">
    <location>
        <begin position="35"/>
        <end position="58"/>
    </location>
</feature>
<evidence type="ECO:0000256" key="4">
    <source>
        <dbReference type="SAM" id="Coils"/>
    </source>
</evidence>
<dbReference type="EMBL" id="CP000828">
    <property type="protein sequence ID" value="ABW26143.1"/>
    <property type="molecule type" value="Genomic_DNA"/>
</dbReference>
<dbReference type="AlphaFoldDB" id="B0C1X7"/>
<dbReference type="SUPFAM" id="SSF58104">
    <property type="entry name" value="Methyl-accepting chemotaxis protein (MCP) signaling domain"/>
    <property type="match status" value="1"/>
</dbReference>
<feature type="region of interest" description="Disordered" evidence="5">
    <location>
        <begin position="632"/>
        <end position="696"/>
    </location>
</feature>
<dbReference type="GO" id="GO:0016020">
    <property type="term" value="C:membrane"/>
    <property type="evidence" value="ECO:0007669"/>
    <property type="project" value="InterPro"/>
</dbReference>
<evidence type="ECO:0000256" key="5">
    <source>
        <dbReference type="SAM" id="MobiDB-lite"/>
    </source>
</evidence>
<comment type="similarity">
    <text evidence="2">Belongs to the methyl-accepting chemotaxis (MCP) protein family.</text>
</comment>
<feature type="compositionally biased region" description="Acidic residues" evidence="5">
    <location>
        <begin position="679"/>
        <end position="688"/>
    </location>
</feature>
<dbReference type="KEGG" id="amr:AM1_1104"/>
<name>B0C1X7_ACAM1</name>
<evidence type="ECO:0000259" key="7">
    <source>
        <dbReference type="PROSITE" id="PS50111"/>
    </source>
</evidence>
<dbReference type="HOGENOM" id="CLU_436619_0_0_3"/>
<keyword evidence="6" id="KW-1133">Transmembrane helix</keyword>
<evidence type="ECO:0000313" key="9">
    <source>
        <dbReference type="EMBL" id="ABW26143.1"/>
    </source>
</evidence>
<gene>
    <name evidence="9" type="ordered locus">AM1_1104</name>
</gene>
<dbReference type="GO" id="GO:0007165">
    <property type="term" value="P:signal transduction"/>
    <property type="evidence" value="ECO:0007669"/>
    <property type="project" value="UniProtKB-KW"/>
</dbReference>
<protein>
    <submittedName>
        <fullName evidence="9">Methyl-accepting chemotaxis protein (MCP) signaling domain, putative</fullName>
    </submittedName>
</protein>
<keyword evidence="4" id="KW-0175">Coiled coil</keyword>
<evidence type="ECO:0000313" key="10">
    <source>
        <dbReference type="Proteomes" id="UP000000268"/>
    </source>
</evidence>
<dbReference type="Proteomes" id="UP000000268">
    <property type="component" value="Chromosome"/>
</dbReference>
<feature type="compositionally biased region" description="Acidic residues" evidence="5">
    <location>
        <begin position="647"/>
        <end position="659"/>
    </location>
</feature>
<dbReference type="PROSITE" id="PS50885">
    <property type="entry name" value="HAMP"/>
    <property type="match status" value="1"/>
</dbReference>
<keyword evidence="6" id="KW-0812">Transmembrane</keyword>
<evidence type="ECO:0000259" key="8">
    <source>
        <dbReference type="PROSITE" id="PS50885"/>
    </source>
</evidence>
<feature type="domain" description="HAMP" evidence="8">
    <location>
        <begin position="277"/>
        <end position="328"/>
    </location>
</feature>
<accession>B0C1X7</accession>
<feature type="transmembrane region" description="Helical" evidence="6">
    <location>
        <begin position="208"/>
        <end position="230"/>
    </location>
</feature>
<organism evidence="9 10">
    <name type="scientific">Acaryochloris marina (strain MBIC 11017)</name>
    <dbReference type="NCBI Taxonomy" id="329726"/>
    <lineage>
        <taxon>Bacteria</taxon>
        <taxon>Bacillati</taxon>
        <taxon>Cyanobacteriota</taxon>
        <taxon>Cyanophyceae</taxon>
        <taxon>Acaryochloridales</taxon>
        <taxon>Acaryochloridaceae</taxon>
        <taxon>Acaryochloris</taxon>
    </lineage>
</organism>
<evidence type="ECO:0000256" key="2">
    <source>
        <dbReference type="ARBA" id="ARBA00029447"/>
    </source>
</evidence>
<dbReference type="PANTHER" id="PTHR32089:SF112">
    <property type="entry name" value="LYSOZYME-LIKE PROTEIN-RELATED"/>
    <property type="match status" value="1"/>
</dbReference>
<reference evidence="9 10" key="1">
    <citation type="journal article" date="2008" name="Proc. Natl. Acad. Sci. U.S.A.">
        <title>Niche adaptation and genome expansion in the chlorophyll d-producing cyanobacterium Acaryochloris marina.</title>
        <authorList>
            <person name="Swingley W.D."/>
            <person name="Chen M."/>
            <person name="Cheung P.C."/>
            <person name="Conrad A.L."/>
            <person name="Dejesa L.C."/>
            <person name="Hao J."/>
            <person name="Honchak B.M."/>
            <person name="Karbach L.E."/>
            <person name="Kurdoglu A."/>
            <person name="Lahiri S."/>
            <person name="Mastrian S.D."/>
            <person name="Miyashita H."/>
            <person name="Page L."/>
            <person name="Ramakrishna P."/>
            <person name="Satoh S."/>
            <person name="Sattley W.M."/>
            <person name="Shimada Y."/>
            <person name="Taylor H.L."/>
            <person name="Tomo T."/>
            <person name="Tsuchiya T."/>
            <person name="Wang Z.T."/>
            <person name="Raymond J."/>
            <person name="Mimuro M."/>
            <person name="Blankenship R.E."/>
            <person name="Touchman J.W."/>
        </authorList>
    </citation>
    <scope>NUCLEOTIDE SEQUENCE [LARGE SCALE GENOMIC DNA]</scope>
    <source>
        <strain evidence="10">MBIC 11017</strain>
    </source>
</reference>
<evidence type="ECO:0000256" key="3">
    <source>
        <dbReference type="PROSITE-ProRule" id="PRU00284"/>
    </source>
</evidence>
<evidence type="ECO:0000256" key="6">
    <source>
        <dbReference type="SAM" id="Phobius"/>
    </source>
</evidence>
<evidence type="ECO:0000256" key="1">
    <source>
        <dbReference type="ARBA" id="ARBA00023224"/>
    </source>
</evidence>